<dbReference type="PROSITE" id="PS50110">
    <property type="entry name" value="RESPONSE_REGULATORY"/>
    <property type="match status" value="1"/>
</dbReference>
<keyword evidence="5" id="KW-0805">Transcription regulation</keyword>
<dbReference type="InterPro" id="IPR001789">
    <property type="entry name" value="Sig_transdc_resp-reg_receiver"/>
</dbReference>
<dbReference type="PROSITE" id="PS51755">
    <property type="entry name" value="OMPR_PHOB"/>
    <property type="match status" value="1"/>
</dbReference>
<dbReference type="SUPFAM" id="SSF52172">
    <property type="entry name" value="CheY-like"/>
    <property type="match status" value="1"/>
</dbReference>
<evidence type="ECO:0000256" key="5">
    <source>
        <dbReference type="ARBA" id="ARBA00023015"/>
    </source>
</evidence>
<accession>A0A0D7E0V8</accession>
<evidence type="ECO:0000259" key="11">
    <source>
        <dbReference type="PROSITE" id="PS51755"/>
    </source>
</evidence>
<evidence type="ECO:0000256" key="4">
    <source>
        <dbReference type="ARBA" id="ARBA00023012"/>
    </source>
</evidence>
<sequence length="221" mass="24087">MRILIIEDDLVLLDGLKAGLALLGATVDTVACCADGYAALSSTSFDAVVLDLMLTDGSGLDLLRRVRSEGNNVPVLLLTALDEIGDRIKGLDSGADDYLGKPFDLDELGARVRAIVRRKEGRVTPTLRFNGIELDPATLAVSVDAKPVQLSRREFAVLATLLERPGTTRSKADLEDRIYGWQDEVESNAVEVHIHNLRSKIGRDYIETVRGIGYRMRAVAP</sequence>
<evidence type="ECO:0000259" key="10">
    <source>
        <dbReference type="PROSITE" id="PS50110"/>
    </source>
</evidence>
<keyword evidence="3 8" id="KW-0597">Phosphoprotein</keyword>
<dbReference type="Pfam" id="PF00072">
    <property type="entry name" value="Response_reg"/>
    <property type="match status" value="1"/>
</dbReference>
<keyword evidence="7" id="KW-0804">Transcription</keyword>
<dbReference type="PANTHER" id="PTHR48111:SF35">
    <property type="entry name" value="TRANSCRIPTIONAL REGULATORY PROTEIN QSEB"/>
    <property type="match status" value="1"/>
</dbReference>
<evidence type="ECO:0000256" key="8">
    <source>
        <dbReference type="PROSITE-ProRule" id="PRU00169"/>
    </source>
</evidence>
<name>A0A0D7E0V8_RHOPL</name>
<dbReference type="SMART" id="SM00862">
    <property type="entry name" value="Trans_reg_C"/>
    <property type="match status" value="1"/>
</dbReference>
<dbReference type="GO" id="GO:0005829">
    <property type="term" value="C:cytosol"/>
    <property type="evidence" value="ECO:0007669"/>
    <property type="project" value="TreeGrafter"/>
</dbReference>
<dbReference type="CDD" id="cd17624">
    <property type="entry name" value="REC_OmpR_PmrA-like"/>
    <property type="match status" value="1"/>
</dbReference>
<proteinExistence type="predicted"/>
<dbReference type="AlphaFoldDB" id="A0A0D7E0V8"/>
<dbReference type="InterPro" id="IPR011006">
    <property type="entry name" value="CheY-like_superfamily"/>
</dbReference>
<protein>
    <submittedName>
        <fullName evidence="12">Transcriptional regulator</fullName>
    </submittedName>
</protein>
<dbReference type="RefSeq" id="WP_044417922.1">
    <property type="nucleotide sequence ID" value="NZ_JXXE01000696.1"/>
</dbReference>
<evidence type="ECO:0000313" key="13">
    <source>
        <dbReference type="Proteomes" id="UP000032515"/>
    </source>
</evidence>
<feature type="domain" description="Response regulatory" evidence="10">
    <location>
        <begin position="2"/>
        <end position="116"/>
    </location>
</feature>
<keyword evidence="6 9" id="KW-0238">DNA-binding</keyword>
<evidence type="ECO:0000256" key="6">
    <source>
        <dbReference type="ARBA" id="ARBA00023125"/>
    </source>
</evidence>
<dbReference type="PANTHER" id="PTHR48111">
    <property type="entry name" value="REGULATOR OF RPOS"/>
    <property type="match status" value="1"/>
</dbReference>
<evidence type="ECO:0000313" key="12">
    <source>
        <dbReference type="EMBL" id="KIZ34115.1"/>
    </source>
</evidence>
<reference evidence="12 13" key="1">
    <citation type="submission" date="2014-11" db="EMBL/GenBank/DDBJ databases">
        <title>Genomics and ecophysiology of heterotrophic nitrogen fixing bacteria isolated from estuarine surface water.</title>
        <authorList>
            <person name="Bentzon-Tilia M."/>
            <person name="Severin I."/>
            <person name="Hansen L.H."/>
            <person name="Riemann L."/>
        </authorList>
    </citation>
    <scope>NUCLEOTIDE SEQUENCE [LARGE SCALE GENOMIC DNA]</scope>
    <source>
        <strain evidence="12 13">BAL398</strain>
    </source>
</reference>
<comment type="subcellular location">
    <subcellularLocation>
        <location evidence="1">Cytoplasm</location>
    </subcellularLocation>
</comment>
<dbReference type="GO" id="GO:0006355">
    <property type="term" value="P:regulation of DNA-templated transcription"/>
    <property type="evidence" value="ECO:0007669"/>
    <property type="project" value="InterPro"/>
</dbReference>
<dbReference type="Gene3D" id="3.40.50.2300">
    <property type="match status" value="1"/>
</dbReference>
<dbReference type="InterPro" id="IPR001867">
    <property type="entry name" value="OmpR/PhoB-type_DNA-bd"/>
</dbReference>
<dbReference type="GO" id="GO:0032993">
    <property type="term" value="C:protein-DNA complex"/>
    <property type="evidence" value="ECO:0007669"/>
    <property type="project" value="TreeGrafter"/>
</dbReference>
<evidence type="ECO:0000256" key="3">
    <source>
        <dbReference type="ARBA" id="ARBA00022553"/>
    </source>
</evidence>
<comment type="caution">
    <text evidence="12">The sequence shown here is derived from an EMBL/GenBank/DDBJ whole genome shotgun (WGS) entry which is preliminary data.</text>
</comment>
<dbReference type="PATRIC" id="fig|1076.23.peg.2049"/>
<evidence type="ECO:0000256" key="2">
    <source>
        <dbReference type="ARBA" id="ARBA00022490"/>
    </source>
</evidence>
<keyword evidence="2" id="KW-0963">Cytoplasm</keyword>
<dbReference type="EMBL" id="JXXE01000696">
    <property type="protein sequence ID" value="KIZ34115.1"/>
    <property type="molecule type" value="Genomic_DNA"/>
</dbReference>
<dbReference type="OrthoDB" id="9802426at2"/>
<evidence type="ECO:0000256" key="9">
    <source>
        <dbReference type="PROSITE-ProRule" id="PRU01091"/>
    </source>
</evidence>
<dbReference type="Gene3D" id="6.10.250.690">
    <property type="match status" value="1"/>
</dbReference>
<dbReference type="Gene3D" id="1.10.10.10">
    <property type="entry name" value="Winged helix-like DNA-binding domain superfamily/Winged helix DNA-binding domain"/>
    <property type="match status" value="1"/>
</dbReference>
<feature type="domain" description="OmpR/PhoB-type" evidence="11">
    <location>
        <begin position="124"/>
        <end position="218"/>
    </location>
</feature>
<evidence type="ECO:0000256" key="1">
    <source>
        <dbReference type="ARBA" id="ARBA00004496"/>
    </source>
</evidence>
<organism evidence="12 13">
    <name type="scientific">Rhodopseudomonas palustris</name>
    <dbReference type="NCBI Taxonomy" id="1076"/>
    <lineage>
        <taxon>Bacteria</taxon>
        <taxon>Pseudomonadati</taxon>
        <taxon>Pseudomonadota</taxon>
        <taxon>Alphaproteobacteria</taxon>
        <taxon>Hyphomicrobiales</taxon>
        <taxon>Nitrobacteraceae</taxon>
        <taxon>Rhodopseudomonas</taxon>
    </lineage>
</organism>
<dbReference type="InterPro" id="IPR039420">
    <property type="entry name" value="WalR-like"/>
</dbReference>
<evidence type="ECO:0000256" key="7">
    <source>
        <dbReference type="ARBA" id="ARBA00023163"/>
    </source>
</evidence>
<dbReference type="Proteomes" id="UP000032515">
    <property type="component" value="Unassembled WGS sequence"/>
</dbReference>
<feature type="DNA-binding region" description="OmpR/PhoB-type" evidence="9">
    <location>
        <begin position="124"/>
        <end position="218"/>
    </location>
</feature>
<dbReference type="Pfam" id="PF00486">
    <property type="entry name" value="Trans_reg_C"/>
    <property type="match status" value="1"/>
</dbReference>
<keyword evidence="4" id="KW-0902">Two-component regulatory system</keyword>
<gene>
    <name evidence="12" type="ORF">OO17_27305</name>
</gene>
<dbReference type="InterPro" id="IPR036388">
    <property type="entry name" value="WH-like_DNA-bd_sf"/>
</dbReference>
<dbReference type="SMART" id="SM00448">
    <property type="entry name" value="REC"/>
    <property type="match status" value="1"/>
</dbReference>
<dbReference type="GO" id="GO:0000156">
    <property type="term" value="F:phosphorelay response regulator activity"/>
    <property type="evidence" value="ECO:0007669"/>
    <property type="project" value="TreeGrafter"/>
</dbReference>
<feature type="modified residue" description="4-aspartylphosphate" evidence="8">
    <location>
        <position position="51"/>
    </location>
</feature>
<dbReference type="GO" id="GO:0000976">
    <property type="term" value="F:transcription cis-regulatory region binding"/>
    <property type="evidence" value="ECO:0007669"/>
    <property type="project" value="TreeGrafter"/>
</dbReference>
<dbReference type="CDD" id="cd00383">
    <property type="entry name" value="trans_reg_C"/>
    <property type="match status" value="1"/>
</dbReference>